<feature type="chain" id="PRO_5018635480" evidence="1">
    <location>
        <begin position="23"/>
        <end position="388"/>
    </location>
</feature>
<dbReference type="KEGG" id="poc:NCTC13071_00983"/>
<feature type="domain" description="SusE outer membrane protein" evidence="2">
    <location>
        <begin position="23"/>
        <end position="121"/>
    </location>
</feature>
<dbReference type="CDD" id="cd12965">
    <property type="entry name" value="CBM-Eb_CBM-Fb"/>
    <property type="match status" value="1"/>
</dbReference>
<name>A0A3S4T1K5_9BACT</name>
<sequence>MKNILKSTLLLMCGAFILASCADDNDSNPVLQKPTKFVLNTPALATNGTYDLANSSTVEFTCTQPDYGFPITTKYTIEVATKADMSNATSMSNSFKTAKMQVDAAEMAAALTEQAIKEGKTEADFPIDIPVYVRAKATPLTAMGSEIDSLNHSYAIQSNIVTLKHVHLAFSLPPVSLPEHIYITGSFNNWSWDNPLDMVMVNGVDHVYWHLVYIDGTGIKFNTAKKWDGNEKGFAGITVNASSELGSEIKDAGGNIASSNPGWYLMIVDAKVVGRDISYDVTFNKPNVYLIGTATPGAWAEEQPDQVFTVPTTKDGQFVSPAFANNTSGDAGLRVYAKIPGYDWWKSEFMVFDKKIKYRGNGGDQERVNATAGQKLYLNFTSETGEIK</sequence>
<dbReference type="GeneID" id="85011850"/>
<reference evidence="4 5" key="1">
    <citation type="submission" date="2018-12" db="EMBL/GenBank/DDBJ databases">
        <authorList>
            <consortium name="Pathogen Informatics"/>
        </authorList>
    </citation>
    <scope>NUCLEOTIDE SEQUENCE [LARGE SCALE GENOMIC DNA]</scope>
    <source>
        <strain evidence="4 5">NCTC13071</strain>
    </source>
</reference>
<accession>A0A3S4T1K5</accession>
<dbReference type="InterPro" id="IPR025970">
    <property type="entry name" value="SusE"/>
</dbReference>
<dbReference type="Gene3D" id="2.60.40.3620">
    <property type="match status" value="1"/>
</dbReference>
<evidence type="ECO:0000256" key="1">
    <source>
        <dbReference type="SAM" id="SignalP"/>
    </source>
</evidence>
<dbReference type="GO" id="GO:0019867">
    <property type="term" value="C:outer membrane"/>
    <property type="evidence" value="ECO:0007669"/>
    <property type="project" value="InterPro"/>
</dbReference>
<dbReference type="InterPro" id="IPR032187">
    <property type="entry name" value="SusF/SusE-like_C"/>
</dbReference>
<dbReference type="Pfam" id="PF14292">
    <property type="entry name" value="SusE"/>
    <property type="match status" value="1"/>
</dbReference>
<feature type="domain" description="Outer membrane protein SusF/SusE-like C-terminal" evidence="3">
    <location>
        <begin position="180"/>
        <end position="271"/>
    </location>
</feature>
<evidence type="ECO:0000259" key="2">
    <source>
        <dbReference type="Pfam" id="PF14292"/>
    </source>
</evidence>
<proteinExistence type="predicted"/>
<organism evidence="4 5">
    <name type="scientific">Segatella oris</name>
    <dbReference type="NCBI Taxonomy" id="28135"/>
    <lineage>
        <taxon>Bacteria</taxon>
        <taxon>Pseudomonadati</taxon>
        <taxon>Bacteroidota</taxon>
        <taxon>Bacteroidia</taxon>
        <taxon>Bacteroidales</taxon>
        <taxon>Prevotellaceae</taxon>
        <taxon>Segatella</taxon>
    </lineage>
</organism>
<dbReference type="GO" id="GO:2001070">
    <property type="term" value="F:starch binding"/>
    <property type="evidence" value="ECO:0007669"/>
    <property type="project" value="InterPro"/>
</dbReference>
<dbReference type="AlphaFoldDB" id="A0A3S4T1K5"/>
<dbReference type="Proteomes" id="UP000274578">
    <property type="component" value="Chromosome 1"/>
</dbReference>
<feature type="domain" description="Outer membrane protein SusF/SusE-like C-terminal" evidence="3">
    <location>
        <begin position="287"/>
        <end position="386"/>
    </location>
</feature>
<dbReference type="Gene3D" id="2.60.40.3610">
    <property type="match status" value="1"/>
</dbReference>
<evidence type="ECO:0000313" key="4">
    <source>
        <dbReference type="EMBL" id="VEH14997.1"/>
    </source>
</evidence>
<feature type="signal peptide" evidence="1">
    <location>
        <begin position="1"/>
        <end position="22"/>
    </location>
</feature>
<dbReference type="PROSITE" id="PS51257">
    <property type="entry name" value="PROKAR_LIPOPROTEIN"/>
    <property type="match status" value="1"/>
</dbReference>
<dbReference type="RefSeq" id="WP_018919860.1">
    <property type="nucleotide sequence ID" value="NZ_LR134384.1"/>
</dbReference>
<protein>
    <submittedName>
        <fullName evidence="4">Uncharacterized protein</fullName>
    </submittedName>
</protein>
<dbReference type="EMBL" id="LR134384">
    <property type="protein sequence ID" value="VEH14997.1"/>
    <property type="molecule type" value="Genomic_DNA"/>
</dbReference>
<gene>
    <name evidence="4" type="ORF">NCTC13071_00983</name>
</gene>
<evidence type="ECO:0000259" key="3">
    <source>
        <dbReference type="Pfam" id="PF16411"/>
    </source>
</evidence>
<dbReference type="CDD" id="cd12966">
    <property type="entry name" value="CBM-Ec_CBM-Fc"/>
    <property type="match status" value="1"/>
</dbReference>
<keyword evidence="1" id="KW-0732">Signal</keyword>
<evidence type="ECO:0000313" key="5">
    <source>
        <dbReference type="Proteomes" id="UP000274578"/>
    </source>
</evidence>
<dbReference type="Pfam" id="PF16411">
    <property type="entry name" value="SusF_SusE"/>
    <property type="match status" value="2"/>
</dbReference>